<feature type="transmembrane region" description="Helical" evidence="2">
    <location>
        <begin position="429"/>
        <end position="453"/>
    </location>
</feature>
<feature type="compositionally biased region" description="Polar residues" evidence="1">
    <location>
        <begin position="1"/>
        <end position="15"/>
    </location>
</feature>
<feature type="region of interest" description="Disordered" evidence="1">
    <location>
        <begin position="1"/>
        <end position="25"/>
    </location>
</feature>
<evidence type="ECO:0000313" key="4">
    <source>
        <dbReference type="Proteomes" id="UP000677913"/>
    </source>
</evidence>
<dbReference type="EMBL" id="JAGSXH010000048">
    <property type="protein sequence ID" value="MBS2964371.1"/>
    <property type="molecule type" value="Genomic_DNA"/>
</dbReference>
<dbReference type="RefSeq" id="WP_211468735.1">
    <property type="nucleotide sequence ID" value="NZ_JAGSXH010000048.1"/>
</dbReference>
<evidence type="ECO:0000256" key="1">
    <source>
        <dbReference type="SAM" id="MobiDB-lite"/>
    </source>
</evidence>
<dbReference type="AlphaFoldDB" id="A0A8J8BDP1"/>
<accession>A0A8J8BDP1</accession>
<keyword evidence="2" id="KW-0812">Transmembrane</keyword>
<dbReference type="Proteomes" id="UP000677913">
    <property type="component" value="Unassembled WGS sequence"/>
</dbReference>
<evidence type="ECO:0000313" key="3">
    <source>
        <dbReference type="EMBL" id="MBS2964371.1"/>
    </source>
</evidence>
<organism evidence="3 4">
    <name type="scientific">Actinocrinis puniceicyclus</name>
    <dbReference type="NCBI Taxonomy" id="977794"/>
    <lineage>
        <taxon>Bacteria</taxon>
        <taxon>Bacillati</taxon>
        <taxon>Actinomycetota</taxon>
        <taxon>Actinomycetes</taxon>
        <taxon>Catenulisporales</taxon>
        <taxon>Actinospicaceae</taxon>
        <taxon>Actinocrinis</taxon>
    </lineage>
</organism>
<feature type="transmembrane region" description="Helical" evidence="2">
    <location>
        <begin position="404"/>
        <end position="423"/>
    </location>
</feature>
<comment type="caution">
    <text evidence="3">The sequence shown here is derived from an EMBL/GenBank/DDBJ whole genome shotgun (WGS) entry which is preliminary data.</text>
</comment>
<gene>
    <name evidence="3" type="ORF">KGA66_15030</name>
</gene>
<evidence type="ECO:0000256" key="2">
    <source>
        <dbReference type="SAM" id="Phobius"/>
    </source>
</evidence>
<sequence>MTTVTPSDQAGSASSAKRPAAIPTQRSGRTLRILVLGTGREAAAFRERAASAGAELAQRFSVRVTHVVAEDGVGAQDARVARAQTAGLPVLALREGYRLLDDEAAAPRDLPAATPATADEEPPPPATAADATSGEAAEGNPGAHDDADEPLGAAPADHAGGPESWAGHEPAADPGSFAAAEAEPRARFGPEPTEARPSDLFTESALEAVLSFPPLRTKLEDDGHPLLDEAENRRRSTLVAAATTTSACTDTDAALDVEADAAADAADSTDAAEIHTQIHAAAGVDTDTEIDTDADADATDSYVTDSDAVAFVDENVSAGATSDTIMPRTDGLGNLDERGATSESAAASVCAAGRKTHAKRHPRKETVTSVAWALLPLVSVGLLTPIAIGYAARRLRSGMLYVETGCYTLAVGAAFTVSAAAPVRTGAHAAASGVLIACLGVSWLGGTTHSFLIRRRVFR</sequence>
<evidence type="ECO:0008006" key="5">
    <source>
        <dbReference type="Google" id="ProtNLM"/>
    </source>
</evidence>
<name>A0A8J8BDP1_9ACTN</name>
<protein>
    <recommendedName>
        <fullName evidence="5">BRCT domain-containing protein</fullName>
    </recommendedName>
</protein>
<feature type="region of interest" description="Disordered" evidence="1">
    <location>
        <begin position="113"/>
        <end position="197"/>
    </location>
</feature>
<reference evidence="3" key="1">
    <citation type="submission" date="2021-04" db="EMBL/GenBank/DDBJ databases">
        <title>Genome based classification of Actinospica acidithermotolerans sp. nov., an actinobacterium isolated from an Indonesian hot spring.</title>
        <authorList>
            <person name="Kusuma A.B."/>
            <person name="Putra K.E."/>
            <person name="Nafisah S."/>
            <person name="Loh J."/>
            <person name="Nouioui I."/>
            <person name="Goodfellow M."/>
        </authorList>
    </citation>
    <scope>NUCLEOTIDE SEQUENCE</scope>
    <source>
        <strain evidence="3">DSM 45618</strain>
    </source>
</reference>
<keyword evidence="4" id="KW-1185">Reference proteome</keyword>
<proteinExistence type="predicted"/>
<keyword evidence="2" id="KW-0472">Membrane</keyword>
<feature type="compositionally biased region" description="Low complexity" evidence="1">
    <location>
        <begin position="127"/>
        <end position="139"/>
    </location>
</feature>
<feature type="transmembrane region" description="Helical" evidence="2">
    <location>
        <begin position="370"/>
        <end position="392"/>
    </location>
</feature>
<feature type="compositionally biased region" description="Basic and acidic residues" evidence="1">
    <location>
        <begin position="182"/>
        <end position="197"/>
    </location>
</feature>
<keyword evidence="2" id="KW-1133">Transmembrane helix</keyword>